<name>A0A6L2LHL3_TANCI</name>
<comment type="caution">
    <text evidence="3">The sequence shown here is derived from an EMBL/GenBank/DDBJ whole genome shotgun (WGS) entry which is preliminary data.</text>
</comment>
<gene>
    <name evidence="3" type="ORF">Tci_033274</name>
</gene>
<feature type="compositionally biased region" description="Basic and acidic residues" evidence="2">
    <location>
        <begin position="133"/>
        <end position="151"/>
    </location>
</feature>
<organism evidence="3">
    <name type="scientific">Tanacetum cinerariifolium</name>
    <name type="common">Dalmatian daisy</name>
    <name type="synonym">Chrysanthemum cinerariifolium</name>
    <dbReference type="NCBI Taxonomy" id="118510"/>
    <lineage>
        <taxon>Eukaryota</taxon>
        <taxon>Viridiplantae</taxon>
        <taxon>Streptophyta</taxon>
        <taxon>Embryophyta</taxon>
        <taxon>Tracheophyta</taxon>
        <taxon>Spermatophyta</taxon>
        <taxon>Magnoliopsida</taxon>
        <taxon>eudicotyledons</taxon>
        <taxon>Gunneridae</taxon>
        <taxon>Pentapetalae</taxon>
        <taxon>asterids</taxon>
        <taxon>campanulids</taxon>
        <taxon>Asterales</taxon>
        <taxon>Asteraceae</taxon>
        <taxon>Asteroideae</taxon>
        <taxon>Anthemideae</taxon>
        <taxon>Anthemidinae</taxon>
        <taxon>Tanacetum</taxon>
    </lineage>
</organism>
<evidence type="ECO:0000313" key="3">
    <source>
        <dbReference type="EMBL" id="GEU61296.1"/>
    </source>
</evidence>
<evidence type="ECO:0000256" key="1">
    <source>
        <dbReference type="SAM" id="Coils"/>
    </source>
</evidence>
<sequence>MFPADNKEISSASKENMPYPRFTKVVINHFISKDKTISMRNMISLYTIRDGTLLGTLKFVSKTQDYQQSGALIPNEMINQVLKDFKDYKTYLDFATGKETPKKASGDDEGNDDDSDKVTKDDADDDDVDSDADGDKEASDSEKTNSDEDKNPNLNQNDDEEEKYEEEYIRTLDSFEFTEDDEEYEELYKDVNVRLKETEHEVKGKRDEGMTDVGRESLLIHITFTFNSKQEMDQQNPTLPKYQSWTQENSSYGSLEYNNIFNMSIMPCGRSDLDTMSLDDLYNHLKVYESEVQKKSELNSQNMAFISSVKHSRGNEDVNTASVSTASTNVPTVSANIGVASISQDTVCAYIASQSSGSQIKFEDINQIGEDDMEEIDIKWSMALLSMRADKRDNYIQGSKVEEQAPKALMAIDEVGWDWCYMANDEEDHALVGDEEAPTEFALMANTSAKSKELETLKKEKKGVDGKLAGFFTASKDLDNLIESQRSDKNKDGLGYSVVPPPHAQIYSSSKKDMSWTGLLEFADDTLTDYSMPSPTIESTSGDDQNKNPFVTKTEASPSTISPKPFIKFVKAAERSTTNKEELTKLEQLDVPIVRVQRLERELKARTPIHKVDRGRSSDEFPLPEEVPTARVILPLLVQKSFTASEEMFPLLS</sequence>
<reference evidence="3" key="1">
    <citation type="journal article" date="2019" name="Sci. Rep.">
        <title>Draft genome of Tanacetum cinerariifolium, the natural source of mosquito coil.</title>
        <authorList>
            <person name="Yamashiro T."/>
            <person name="Shiraishi A."/>
            <person name="Satake H."/>
            <person name="Nakayama K."/>
        </authorList>
    </citation>
    <scope>NUCLEOTIDE SEQUENCE</scope>
</reference>
<dbReference type="EMBL" id="BKCJ010004480">
    <property type="protein sequence ID" value="GEU61296.1"/>
    <property type="molecule type" value="Genomic_DNA"/>
</dbReference>
<accession>A0A6L2LHL3</accession>
<feature type="region of interest" description="Disordered" evidence="2">
    <location>
        <begin position="531"/>
        <end position="559"/>
    </location>
</feature>
<dbReference type="AlphaFoldDB" id="A0A6L2LHL3"/>
<feature type="coiled-coil region" evidence="1">
    <location>
        <begin position="181"/>
        <end position="208"/>
    </location>
</feature>
<feature type="region of interest" description="Disordered" evidence="2">
    <location>
        <begin position="98"/>
        <end position="166"/>
    </location>
</feature>
<protein>
    <submittedName>
        <fullName evidence="3">Uncharacterized protein</fullName>
    </submittedName>
</protein>
<feature type="compositionally biased region" description="Acidic residues" evidence="2">
    <location>
        <begin position="122"/>
        <end position="132"/>
    </location>
</feature>
<keyword evidence="1" id="KW-0175">Coiled coil</keyword>
<proteinExistence type="predicted"/>
<evidence type="ECO:0000256" key="2">
    <source>
        <dbReference type="SAM" id="MobiDB-lite"/>
    </source>
</evidence>